<reference evidence="1" key="1">
    <citation type="submission" date="2021-07" db="EMBL/GenBank/DDBJ databases">
        <authorList>
            <person name="Catto M.A."/>
            <person name="Jacobson A."/>
            <person name="Kennedy G."/>
            <person name="Labadie P."/>
            <person name="Hunt B.G."/>
            <person name="Srinivasan R."/>
        </authorList>
    </citation>
    <scope>NUCLEOTIDE SEQUENCE</scope>
    <source>
        <strain evidence="1">PL_HMW_Pooled</strain>
        <tissue evidence="1">Head</tissue>
    </source>
</reference>
<keyword evidence="2" id="KW-1185">Reference proteome</keyword>
<dbReference type="AlphaFoldDB" id="A0AAE1H664"/>
<accession>A0AAE1H664</accession>
<evidence type="ECO:0000313" key="2">
    <source>
        <dbReference type="Proteomes" id="UP001219518"/>
    </source>
</evidence>
<reference evidence="1" key="2">
    <citation type="journal article" date="2023" name="BMC Genomics">
        <title>Pest status, molecular evolution, and epigenetic factors derived from the genome assembly of Frankliniella fusca, a thysanopteran phytovirus vector.</title>
        <authorList>
            <person name="Catto M.A."/>
            <person name="Labadie P.E."/>
            <person name="Jacobson A.L."/>
            <person name="Kennedy G.G."/>
            <person name="Srinivasan R."/>
            <person name="Hunt B.G."/>
        </authorList>
    </citation>
    <scope>NUCLEOTIDE SEQUENCE</scope>
    <source>
        <strain evidence="1">PL_HMW_Pooled</strain>
    </source>
</reference>
<sequence length="101" mass="11174">MFKNYDVTLLKSLDGCPSHSCSQVCRLDPESQSDRGLRPLKALRLAKPGRAGPSRRWVWAEVKDTKYNATATFAKDTDTVCRSESDLTTGLCARCHNSGKP</sequence>
<protein>
    <submittedName>
        <fullName evidence="1">Lethal(2) giant larvae protein</fullName>
    </submittedName>
</protein>
<dbReference type="EMBL" id="JAHWGI010000440">
    <property type="protein sequence ID" value="KAK3915539.1"/>
    <property type="molecule type" value="Genomic_DNA"/>
</dbReference>
<dbReference type="Proteomes" id="UP001219518">
    <property type="component" value="Unassembled WGS sequence"/>
</dbReference>
<evidence type="ECO:0000313" key="1">
    <source>
        <dbReference type="EMBL" id="KAK3915539.1"/>
    </source>
</evidence>
<proteinExistence type="predicted"/>
<gene>
    <name evidence="1" type="ORF">KUF71_005846</name>
</gene>
<comment type="caution">
    <text evidence="1">The sequence shown here is derived from an EMBL/GenBank/DDBJ whole genome shotgun (WGS) entry which is preliminary data.</text>
</comment>
<organism evidence="1 2">
    <name type="scientific">Frankliniella fusca</name>
    <dbReference type="NCBI Taxonomy" id="407009"/>
    <lineage>
        <taxon>Eukaryota</taxon>
        <taxon>Metazoa</taxon>
        <taxon>Ecdysozoa</taxon>
        <taxon>Arthropoda</taxon>
        <taxon>Hexapoda</taxon>
        <taxon>Insecta</taxon>
        <taxon>Pterygota</taxon>
        <taxon>Neoptera</taxon>
        <taxon>Paraneoptera</taxon>
        <taxon>Thysanoptera</taxon>
        <taxon>Terebrantia</taxon>
        <taxon>Thripoidea</taxon>
        <taxon>Thripidae</taxon>
        <taxon>Frankliniella</taxon>
    </lineage>
</organism>
<name>A0AAE1H664_9NEOP</name>